<dbReference type="PANTHER" id="PTHR28004:SF2">
    <property type="entry name" value="D-SERINE DEHYDRATASE"/>
    <property type="match status" value="1"/>
</dbReference>
<sequence length="357" mass="39322">MQPDYRHHIASPALLIFKEEISRNIDKMIAIAGSPERLIPHVKTHKMAPIVQMQLAKGITRFKCATYAEAMMLAEAGAKDIVIAYQQNSPAAEAYAALTQRFPNISFASLVDNLASAELIDAIFSKINAKAGVYIDMDNGMHRTGIAPEKAFALYEQLRELPNVFCRGLHAYDGHIRETDYDKRAALCNEAFAPVEALAKKMEYPEIIAGGTPTFQIHARHGGVMLSPGTCLLWDEGYATGVPEQPFVPAALLLTRVLSKPAEGRVTLDLGHKAVSAENPITKRVFFHELPEYEVISQSEEHLVVQTPLADKLKVGDILMGTPWHVCPTVALYNEAQVIENGARIGSWAIARGRRID</sequence>
<organism evidence="4 5">
    <name type="scientific">Chitinophaga chungangae</name>
    <dbReference type="NCBI Taxonomy" id="2821488"/>
    <lineage>
        <taxon>Bacteria</taxon>
        <taxon>Pseudomonadati</taxon>
        <taxon>Bacteroidota</taxon>
        <taxon>Chitinophagia</taxon>
        <taxon>Chitinophagales</taxon>
        <taxon>Chitinophagaceae</taxon>
        <taxon>Chitinophaga</taxon>
    </lineage>
</organism>
<name>A0ABS3YBY7_9BACT</name>
<gene>
    <name evidence="4" type="ORF">J7I43_08150</name>
</gene>
<dbReference type="InterPro" id="IPR026956">
    <property type="entry name" value="D-ser_dehydrat-like_dom"/>
</dbReference>
<reference evidence="5" key="1">
    <citation type="submission" date="2021-03" db="EMBL/GenBank/DDBJ databases">
        <title>Assistant Professor.</title>
        <authorList>
            <person name="Huq M.A."/>
        </authorList>
    </citation>
    <scope>NUCLEOTIDE SEQUENCE [LARGE SCALE GENOMIC DNA]</scope>
    <source>
        <strain evidence="5">MAH-28</strain>
    </source>
</reference>
<dbReference type="Gene3D" id="3.20.20.10">
    <property type="entry name" value="Alanine racemase"/>
    <property type="match status" value="1"/>
</dbReference>
<keyword evidence="5" id="KW-1185">Reference proteome</keyword>
<keyword evidence="2" id="KW-0456">Lyase</keyword>
<evidence type="ECO:0000259" key="3">
    <source>
        <dbReference type="SMART" id="SM01119"/>
    </source>
</evidence>
<feature type="domain" description="D-serine dehydratase-like" evidence="3">
    <location>
        <begin position="250"/>
        <end position="340"/>
    </location>
</feature>
<dbReference type="EMBL" id="JAGHKP010000002">
    <property type="protein sequence ID" value="MBO9152179.1"/>
    <property type="molecule type" value="Genomic_DNA"/>
</dbReference>
<accession>A0ABS3YBY7</accession>
<protein>
    <submittedName>
        <fullName evidence="4">D-TA family PLP-dependent enzyme</fullName>
    </submittedName>
</protein>
<dbReference type="PANTHER" id="PTHR28004">
    <property type="entry name" value="ZGC:162816-RELATED"/>
    <property type="match status" value="1"/>
</dbReference>
<dbReference type="SMART" id="SM01119">
    <property type="entry name" value="D-ser_dehydrat"/>
    <property type="match status" value="1"/>
</dbReference>
<comment type="similarity">
    <text evidence="1">Belongs to the DSD1 family.</text>
</comment>
<evidence type="ECO:0000313" key="4">
    <source>
        <dbReference type="EMBL" id="MBO9152179.1"/>
    </source>
</evidence>
<dbReference type="Gene3D" id="2.40.37.20">
    <property type="entry name" value="D-serine dehydratase-like domain"/>
    <property type="match status" value="1"/>
</dbReference>
<comment type="caution">
    <text evidence="4">The sequence shown here is derived from an EMBL/GenBank/DDBJ whole genome shotgun (WGS) entry which is preliminary data.</text>
</comment>
<dbReference type="InterPro" id="IPR029066">
    <property type="entry name" value="PLP-binding_barrel"/>
</dbReference>
<evidence type="ECO:0000256" key="1">
    <source>
        <dbReference type="ARBA" id="ARBA00005323"/>
    </source>
</evidence>
<dbReference type="Proteomes" id="UP000679126">
    <property type="component" value="Unassembled WGS sequence"/>
</dbReference>
<dbReference type="InterPro" id="IPR051466">
    <property type="entry name" value="D-amino_acid_metab_enzyme"/>
</dbReference>
<evidence type="ECO:0000313" key="5">
    <source>
        <dbReference type="Proteomes" id="UP000679126"/>
    </source>
</evidence>
<dbReference type="InterPro" id="IPR042208">
    <property type="entry name" value="D-ser_dehydrat-like_sf"/>
</dbReference>
<dbReference type="InterPro" id="IPR001608">
    <property type="entry name" value="Ala_racemase_N"/>
</dbReference>
<dbReference type="Pfam" id="PF14031">
    <property type="entry name" value="D-ser_dehydrat"/>
    <property type="match status" value="1"/>
</dbReference>
<proteinExistence type="inferred from homology"/>
<dbReference type="RefSeq" id="WP_209145130.1">
    <property type="nucleotide sequence ID" value="NZ_JAGHKP010000002.1"/>
</dbReference>
<evidence type="ECO:0000256" key="2">
    <source>
        <dbReference type="ARBA" id="ARBA00023239"/>
    </source>
</evidence>
<dbReference type="CDD" id="cd06821">
    <property type="entry name" value="PLPDE_III_D-TA"/>
    <property type="match status" value="1"/>
</dbReference>
<dbReference type="SUPFAM" id="SSF51419">
    <property type="entry name" value="PLP-binding barrel"/>
    <property type="match status" value="1"/>
</dbReference>
<dbReference type="Pfam" id="PF01168">
    <property type="entry name" value="Ala_racemase_N"/>
    <property type="match status" value="1"/>
</dbReference>